<dbReference type="HAMAP" id="MF_01080">
    <property type="entry name" value="TruB_bact"/>
    <property type="match status" value="1"/>
</dbReference>
<protein>
    <recommendedName>
        <fullName evidence="5">tRNA pseudouridine synthase B</fullName>
        <ecNumber evidence="5">5.4.99.25</ecNumber>
    </recommendedName>
    <alternativeName>
        <fullName evidence="5">tRNA pseudouridine(55) synthase</fullName>
        <shortName evidence="5">Psi55 synthase</shortName>
    </alternativeName>
    <alternativeName>
        <fullName evidence="5">tRNA pseudouridylate synthase</fullName>
    </alternativeName>
    <alternativeName>
        <fullName evidence="5">tRNA-uridine isomerase</fullName>
    </alternativeName>
</protein>
<dbReference type="NCBIfam" id="TIGR00431">
    <property type="entry name" value="TruB"/>
    <property type="match status" value="1"/>
</dbReference>
<evidence type="ECO:0000256" key="3">
    <source>
        <dbReference type="ARBA" id="ARBA00022694"/>
    </source>
</evidence>
<dbReference type="InterPro" id="IPR014780">
    <property type="entry name" value="tRNA_psdUridine_synth_TruB"/>
</dbReference>
<sequence>MGKASSKRRIDGWLLIDKPAGITSSAVVNKVKWALNAKKAGHAGTLDPEATGLLAIALGEATKTVPYVTSGIKAYTFIIKLGEATNTDDSEGKVIAQSTNRPTDQAIKKGLKAFIGNIKQIPPRFSAVKVNGLRAYKLARDGEDLDLAPRDLFVENLQFEKRIDIDHVELKLICGKGGYVRSIARDLGELLDCFAYVKSLRRIWSCSLDVNDAIDFKLVEKLAKKPELEDYLHPIELGLSELPELKCRPEEITKLRNGNPAMVITSDLDYGDEAWVSCNGEPLAIGIYKAGTIHPSRVFVEK</sequence>
<proteinExistence type="inferred from homology"/>
<organism evidence="8">
    <name type="scientific">uncultured alpha proteobacterium EB080_L06A09</name>
    <dbReference type="NCBI Taxonomy" id="710794"/>
    <lineage>
        <taxon>Bacteria</taxon>
        <taxon>Pseudomonadati</taxon>
        <taxon>Pseudomonadota</taxon>
        <taxon>Alphaproteobacteria</taxon>
        <taxon>environmental samples</taxon>
    </lineage>
</organism>
<keyword evidence="3 5" id="KW-0819">tRNA processing</keyword>
<dbReference type="Pfam" id="PF16198">
    <property type="entry name" value="TruB_C_2"/>
    <property type="match status" value="1"/>
</dbReference>
<evidence type="ECO:0000256" key="4">
    <source>
        <dbReference type="ARBA" id="ARBA00023235"/>
    </source>
</evidence>
<dbReference type="EC" id="5.4.99.25" evidence="5"/>
<dbReference type="InterPro" id="IPR002501">
    <property type="entry name" value="PsdUridine_synth_N"/>
</dbReference>
<evidence type="ECO:0000256" key="5">
    <source>
        <dbReference type="HAMAP-Rule" id="MF_01080"/>
    </source>
</evidence>
<evidence type="ECO:0000259" key="6">
    <source>
        <dbReference type="Pfam" id="PF01509"/>
    </source>
</evidence>
<comment type="catalytic activity">
    <reaction evidence="1 5">
        <text>uridine(55) in tRNA = pseudouridine(55) in tRNA</text>
        <dbReference type="Rhea" id="RHEA:42532"/>
        <dbReference type="Rhea" id="RHEA-COMP:10101"/>
        <dbReference type="Rhea" id="RHEA-COMP:10102"/>
        <dbReference type="ChEBI" id="CHEBI:65314"/>
        <dbReference type="ChEBI" id="CHEBI:65315"/>
        <dbReference type="EC" id="5.4.99.25"/>
    </reaction>
</comment>
<feature type="active site" description="Nucleophile" evidence="5">
    <location>
        <position position="47"/>
    </location>
</feature>
<dbReference type="PANTHER" id="PTHR13767">
    <property type="entry name" value="TRNA-PSEUDOURIDINE SYNTHASE"/>
    <property type="match status" value="1"/>
</dbReference>
<comment type="function">
    <text evidence="5">Responsible for synthesis of pseudouridine from uracil-55 in the psi GC loop of transfer RNAs.</text>
</comment>
<evidence type="ECO:0000259" key="7">
    <source>
        <dbReference type="Pfam" id="PF16198"/>
    </source>
</evidence>
<dbReference type="PANTHER" id="PTHR13767:SF2">
    <property type="entry name" value="PSEUDOURIDYLATE SYNTHASE TRUB1"/>
    <property type="match status" value="1"/>
</dbReference>
<accession>E0Y0G2</accession>
<dbReference type="SUPFAM" id="SSF55120">
    <property type="entry name" value="Pseudouridine synthase"/>
    <property type="match status" value="1"/>
</dbReference>
<dbReference type="GO" id="GO:0160148">
    <property type="term" value="F:tRNA pseudouridine(55) synthase activity"/>
    <property type="evidence" value="ECO:0007669"/>
    <property type="project" value="UniProtKB-EC"/>
</dbReference>
<dbReference type="AlphaFoldDB" id="E0Y0G2"/>
<evidence type="ECO:0000313" key="8">
    <source>
        <dbReference type="EMBL" id="ADI20153.1"/>
    </source>
</evidence>
<evidence type="ECO:0000256" key="1">
    <source>
        <dbReference type="ARBA" id="ARBA00000385"/>
    </source>
</evidence>
<dbReference type="InterPro" id="IPR020103">
    <property type="entry name" value="PsdUridine_synth_cat_dom_sf"/>
</dbReference>
<name>E0Y0G2_9PROT</name>
<gene>
    <name evidence="5" type="primary">truB</name>
</gene>
<feature type="domain" description="tRNA pseudouridylate synthase B C-terminal" evidence="7">
    <location>
        <begin position="181"/>
        <end position="239"/>
    </location>
</feature>
<dbReference type="GO" id="GO:0003723">
    <property type="term" value="F:RNA binding"/>
    <property type="evidence" value="ECO:0007669"/>
    <property type="project" value="InterPro"/>
</dbReference>
<dbReference type="GO" id="GO:0031119">
    <property type="term" value="P:tRNA pseudouridine synthesis"/>
    <property type="evidence" value="ECO:0007669"/>
    <property type="project" value="UniProtKB-UniRule"/>
</dbReference>
<dbReference type="CDD" id="cd02573">
    <property type="entry name" value="PseudoU_synth_EcTruB"/>
    <property type="match status" value="1"/>
</dbReference>
<dbReference type="GO" id="GO:1990481">
    <property type="term" value="P:mRNA pseudouridine synthesis"/>
    <property type="evidence" value="ECO:0007669"/>
    <property type="project" value="TreeGrafter"/>
</dbReference>
<keyword evidence="4 5" id="KW-0413">Isomerase</keyword>
<dbReference type="Pfam" id="PF01509">
    <property type="entry name" value="TruB_N"/>
    <property type="match status" value="1"/>
</dbReference>
<dbReference type="InterPro" id="IPR032819">
    <property type="entry name" value="TruB_C"/>
</dbReference>
<feature type="domain" description="Pseudouridine synthase II N-terminal" evidence="6">
    <location>
        <begin position="32"/>
        <end position="180"/>
    </location>
</feature>
<dbReference type="EMBL" id="GU474938">
    <property type="protein sequence ID" value="ADI20153.1"/>
    <property type="molecule type" value="Genomic_DNA"/>
</dbReference>
<reference evidence="8" key="1">
    <citation type="journal article" date="2011" name="Environ. Microbiol.">
        <title>Time-series analyses of Monterey Bay coastal microbial picoplankton using a 'genome proxy' microarray.</title>
        <authorList>
            <person name="Rich V.I."/>
            <person name="Pham V.D."/>
            <person name="Eppley J."/>
            <person name="Shi Y."/>
            <person name="DeLong E.F."/>
        </authorList>
    </citation>
    <scope>NUCLEOTIDE SEQUENCE</scope>
</reference>
<comment type="similarity">
    <text evidence="2 5">Belongs to the pseudouridine synthase TruB family. Type 1 subfamily.</text>
</comment>
<evidence type="ECO:0000256" key="2">
    <source>
        <dbReference type="ARBA" id="ARBA00005642"/>
    </source>
</evidence>
<dbReference type="Gene3D" id="3.30.2350.10">
    <property type="entry name" value="Pseudouridine synthase"/>
    <property type="match status" value="1"/>
</dbReference>